<dbReference type="InterPro" id="IPR041913">
    <property type="entry name" value="POLD3_sf"/>
</dbReference>
<evidence type="ECO:0000256" key="2">
    <source>
        <dbReference type="ARBA" id="ARBA00017589"/>
    </source>
</evidence>
<keyword evidence="4" id="KW-0539">Nucleus</keyword>
<protein>
    <recommendedName>
        <fullName evidence="2">DNA polymerase delta subunit 3</fullName>
    </recommendedName>
</protein>
<keyword evidence="3" id="KW-0235">DNA replication</keyword>
<dbReference type="GO" id="GO:0003887">
    <property type="term" value="F:DNA-directed DNA polymerase activity"/>
    <property type="evidence" value="ECO:0007669"/>
    <property type="project" value="TreeGrafter"/>
</dbReference>
<dbReference type="HOGENOM" id="CLU_829584_0_0_1"/>
<evidence type="ECO:0000256" key="4">
    <source>
        <dbReference type="ARBA" id="ARBA00023242"/>
    </source>
</evidence>
<dbReference type="AlphaFoldDB" id="E3LQ68"/>
<dbReference type="EMBL" id="DS268412">
    <property type="protein sequence ID" value="EFP05497.1"/>
    <property type="molecule type" value="Genomic_DNA"/>
</dbReference>
<reference evidence="6" key="1">
    <citation type="submission" date="2007-07" db="EMBL/GenBank/DDBJ databases">
        <title>PCAP assembly of the Caenorhabditis remanei genome.</title>
        <authorList>
            <consortium name="The Caenorhabditis remanei Sequencing Consortium"/>
            <person name="Wilson R.K."/>
        </authorList>
    </citation>
    <scope>NUCLEOTIDE SEQUENCE [LARGE SCALE GENOMIC DNA]</scope>
    <source>
        <strain evidence="6">PB4641</strain>
    </source>
</reference>
<accession>E3LQ68</accession>
<gene>
    <name evidence="6" type="ORF">CRE_27397</name>
</gene>
<feature type="compositionally biased region" description="Acidic residues" evidence="5">
    <location>
        <begin position="287"/>
        <end position="298"/>
    </location>
</feature>
<proteinExistence type="predicted"/>
<dbReference type="CTD" id="9812398"/>
<feature type="region of interest" description="Disordered" evidence="5">
    <location>
        <begin position="103"/>
        <end position="318"/>
    </location>
</feature>
<dbReference type="STRING" id="31234.E3LQ68"/>
<dbReference type="RefSeq" id="XP_003114159.2">
    <property type="nucleotide sequence ID" value="XM_003114111.2"/>
</dbReference>
<dbReference type="Gene3D" id="3.90.1030.20">
    <property type="entry name" value="DNA polymerase delta, p66 (Cdc27) subunit, wHTH domain"/>
    <property type="match status" value="1"/>
</dbReference>
<dbReference type="OMA" id="YDDENLH"/>
<dbReference type="GO" id="GO:0006271">
    <property type="term" value="P:DNA strand elongation involved in DNA replication"/>
    <property type="evidence" value="ECO:0007669"/>
    <property type="project" value="TreeGrafter"/>
</dbReference>
<dbReference type="FunFam" id="3.90.1030.20:FF:000004">
    <property type="entry name" value="DNA polymerase delta subunit 3"/>
    <property type="match status" value="1"/>
</dbReference>
<feature type="compositionally biased region" description="Basic and acidic residues" evidence="5">
    <location>
        <begin position="231"/>
        <end position="263"/>
    </location>
</feature>
<evidence type="ECO:0000256" key="5">
    <source>
        <dbReference type="SAM" id="MobiDB-lite"/>
    </source>
</evidence>
<organism evidence="7">
    <name type="scientific">Caenorhabditis remanei</name>
    <name type="common">Caenorhabditis vulgaris</name>
    <dbReference type="NCBI Taxonomy" id="31234"/>
    <lineage>
        <taxon>Eukaryota</taxon>
        <taxon>Metazoa</taxon>
        <taxon>Ecdysozoa</taxon>
        <taxon>Nematoda</taxon>
        <taxon>Chromadorea</taxon>
        <taxon>Rhabditida</taxon>
        <taxon>Rhabditina</taxon>
        <taxon>Rhabditomorpha</taxon>
        <taxon>Rhabditoidea</taxon>
        <taxon>Rhabditidae</taxon>
        <taxon>Peloderinae</taxon>
        <taxon>Caenorhabditis</taxon>
    </lineage>
</organism>
<feature type="compositionally biased region" description="Basic and acidic residues" evidence="5">
    <location>
        <begin position="187"/>
        <end position="210"/>
    </location>
</feature>
<dbReference type="KEGG" id="crq:GCK72_018269"/>
<comment type="subcellular location">
    <subcellularLocation>
        <location evidence="1">Nucleus</location>
    </subcellularLocation>
</comment>
<evidence type="ECO:0000256" key="3">
    <source>
        <dbReference type="ARBA" id="ARBA00022705"/>
    </source>
</evidence>
<sequence length="385" mass="43399">MVEKYTSVLDDVCDPLTVRKFTEMSSLSRNEAISVLEKYIETKGDPVWALYEVTGTVDSSEYSFLPAGEKMIKHIVVPGSALEETKKTFSEVISTCLHSVQRTNPNNTRVYGRSWANNDDLKGKTLPSQEIRQRKSVSPAKDMKKEKSAEPEQKPSSSSASKPVAEAKKSTIVPLKKQANISSMFAKKPEKKTEKAEKSVSPPPKEEEKKTRKRPKIEVDEPEEPEEELEIGNKQDKIPVKKVHDSDEFPSSREQSVEKEKSPPAKRQKKGVNDENKKAKKRLIVPDSDDEEVQEPMDVEEKKVKIDEKPKKPEDRRRTTRIEKVVETFVDEDGYLVSKEVQKTVECSPQKSPVKSKAKFISAPVPGAAKVPKKNSTITSFFKKA</sequence>
<feature type="compositionally biased region" description="Basic and acidic residues" evidence="5">
    <location>
        <begin position="141"/>
        <end position="153"/>
    </location>
</feature>
<dbReference type="GeneID" id="9812398"/>
<dbReference type="Proteomes" id="UP000008281">
    <property type="component" value="Unassembled WGS sequence"/>
</dbReference>
<dbReference type="eggNOG" id="ENOG502TGBD">
    <property type="taxonomic scope" value="Eukaryota"/>
</dbReference>
<dbReference type="GO" id="GO:1904161">
    <property type="term" value="P:DNA synthesis involved in UV-damage excision repair"/>
    <property type="evidence" value="ECO:0007669"/>
    <property type="project" value="TreeGrafter"/>
</dbReference>
<evidence type="ECO:0000256" key="1">
    <source>
        <dbReference type="ARBA" id="ARBA00004123"/>
    </source>
</evidence>
<name>E3LQ68_CAERE</name>
<dbReference type="GO" id="GO:0043625">
    <property type="term" value="C:delta DNA polymerase complex"/>
    <property type="evidence" value="ECO:0007669"/>
    <property type="project" value="InterPro"/>
</dbReference>
<evidence type="ECO:0000313" key="7">
    <source>
        <dbReference type="Proteomes" id="UP000008281"/>
    </source>
</evidence>
<feature type="compositionally biased region" description="Low complexity" evidence="5">
    <location>
        <begin position="154"/>
        <end position="164"/>
    </location>
</feature>
<feature type="compositionally biased region" description="Basic and acidic residues" evidence="5">
    <location>
        <begin position="299"/>
        <end position="318"/>
    </location>
</feature>
<evidence type="ECO:0000313" key="6">
    <source>
        <dbReference type="EMBL" id="EFP05497.1"/>
    </source>
</evidence>
<dbReference type="FunCoup" id="E3LQ68">
    <property type="interactions" value="102"/>
</dbReference>
<dbReference type="GO" id="GO:0006297">
    <property type="term" value="P:nucleotide-excision repair, DNA gap filling"/>
    <property type="evidence" value="ECO:0007669"/>
    <property type="project" value="TreeGrafter"/>
</dbReference>
<dbReference type="Pfam" id="PF09507">
    <property type="entry name" value="CDC27"/>
    <property type="match status" value="1"/>
</dbReference>
<dbReference type="InterPro" id="IPR019038">
    <property type="entry name" value="POLD3"/>
</dbReference>
<keyword evidence="7" id="KW-1185">Reference proteome</keyword>
<dbReference type="PANTHER" id="PTHR17598:SF13">
    <property type="entry name" value="DNA POLYMERASE DELTA SUBUNIT 3"/>
    <property type="match status" value="1"/>
</dbReference>
<dbReference type="InParanoid" id="E3LQ68"/>
<dbReference type="OrthoDB" id="514823at2759"/>
<dbReference type="PANTHER" id="PTHR17598">
    <property type="entry name" value="DNA POLYMERASE DELTA SUBUNIT 3"/>
    <property type="match status" value="1"/>
</dbReference>
<feature type="compositionally biased region" description="Acidic residues" evidence="5">
    <location>
        <begin position="220"/>
        <end position="230"/>
    </location>
</feature>